<proteinExistence type="predicted"/>
<dbReference type="PANTHER" id="PTHR44154:SF1">
    <property type="entry name" value="QUINONE OXIDOREDUCTASE"/>
    <property type="match status" value="1"/>
</dbReference>
<dbReference type="InterPro" id="IPR011032">
    <property type="entry name" value="GroES-like_sf"/>
</dbReference>
<protein>
    <submittedName>
        <fullName evidence="3">NADPH:quinone reductase</fullName>
    </submittedName>
</protein>
<dbReference type="EMBL" id="BMMD01000019">
    <property type="protein sequence ID" value="GGJ89125.1"/>
    <property type="molecule type" value="Genomic_DNA"/>
</dbReference>
<gene>
    <name evidence="3" type="primary">qor</name>
    <name evidence="3" type="ORF">GCM10011372_29690</name>
</gene>
<dbReference type="InterPro" id="IPR020843">
    <property type="entry name" value="ER"/>
</dbReference>
<dbReference type="GO" id="GO:0003960">
    <property type="term" value="F:quinone reductase (NADPH) activity"/>
    <property type="evidence" value="ECO:0007669"/>
    <property type="project" value="TreeGrafter"/>
</dbReference>
<evidence type="ECO:0000313" key="4">
    <source>
        <dbReference type="Proteomes" id="UP000636956"/>
    </source>
</evidence>
<comment type="caution">
    <text evidence="3">The sequence shown here is derived from an EMBL/GenBank/DDBJ whole genome shotgun (WGS) entry which is preliminary data.</text>
</comment>
<dbReference type="PANTHER" id="PTHR44154">
    <property type="entry name" value="QUINONE OXIDOREDUCTASE"/>
    <property type="match status" value="1"/>
</dbReference>
<name>A0A917PS94_9MICO</name>
<evidence type="ECO:0000259" key="2">
    <source>
        <dbReference type="SMART" id="SM00829"/>
    </source>
</evidence>
<reference evidence="3" key="2">
    <citation type="submission" date="2020-09" db="EMBL/GenBank/DDBJ databases">
        <authorList>
            <person name="Sun Q."/>
            <person name="Zhou Y."/>
        </authorList>
    </citation>
    <scope>NUCLEOTIDE SEQUENCE</scope>
    <source>
        <strain evidence="3">CGMCC 1.8984</strain>
    </source>
</reference>
<keyword evidence="4" id="KW-1185">Reference proteome</keyword>
<dbReference type="Gene3D" id="3.40.50.720">
    <property type="entry name" value="NAD(P)-binding Rossmann-like Domain"/>
    <property type="match status" value="1"/>
</dbReference>
<organism evidence="3 4">
    <name type="scientific">Agromyces bauzanensis</name>
    <dbReference type="NCBI Taxonomy" id="1308924"/>
    <lineage>
        <taxon>Bacteria</taxon>
        <taxon>Bacillati</taxon>
        <taxon>Actinomycetota</taxon>
        <taxon>Actinomycetes</taxon>
        <taxon>Micrococcales</taxon>
        <taxon>Microbacteriaceae</taxon>
        <taxon>Agromyces</taxon>
    </lineage>
</organism>
<dbReference type="InterPro" id="IPR036291">
    <property type="entry name" value="NAD(P)-bd_dom_sf"/>
</dbReference>
<dbReference type="Gene3D" id="3.90.180.10">
    <property type="entry name" value="Medium-chain alcohol dehydrogenases, catalytic domain"/>
    <property type="match status" value="1"/>
</dbReference>
<dbReference type="GO" id="GO:0070402">
    <property type="term" value="F:NADPH binding"/>
    <property type="evidence" value="ECO:0007669"/>
    <property type="project" value="TreeGrafter"/>
</dbReference>
<reference evidence="3" key="1">
    <citation type="journal article" date="2014" name="Int. J. Syst. Evol. Microbiol.">
        <title>Complete genome sequence of Corynebacterium casei LMG S-19264T (=DSM 44701T), isolated from a smear-ripened cheese.</title>
        <authorList>
            <consortium name="US DOE Joint Genome Institute (JGI-PGF)"/>
            <person name="Walter F."/>
            <person name="Albersmeier A."/>
            <person name="Kalinowski J."/>
            <person name="Ruckert C."/>
        </authorList>
    </citation>
    <scope>NUCLEOTIDE SEQUENCE</scope>
    <source>
        <strain evidence="3">CGMCC 1.8984</strain>
    </source>
</reference>
<dbReference type="AlphaFoldDB" id="A0A917PS94"/>
<dbReference type="GO" id="GO:0003730">
    <property type="term" value="F:mRNA 3'-UTR binding"/>
    <property type="evidence" value="ECO:0007669"/>
    <property type="project" value="TreeGrafter"/>
</dbReference>
<dbReference type="Pfam" id="PF00107">
    <property type="entry name" value="ADH_zinc_N"/>
    <property type="match status" value="1"/>
</dbReference>
<dbReference type="SMART" id="SM00829">
    <property type="entry name" value="PKS_ER"/>
    <property type="match status" value="1"/>
</dbReference>
<dbReference type="SUPFAM" id="SSF51735">
    <property type="entry name" value="NAD(P)-binding Rossmann-fold domains"/>
    <property type="match status" value="1"/>
</dbReference>
<accession>A0A917PS94</accession>
<sequence>MDRVSFVDVSPASDIGLEGSRVQNVNSRPQAGDVEGVWNPGPVQSVAPDMRAIVHRLPGDSSMLELTERDIPEPGSGELRVRVVVSGVNPTDWKSRRGTGTAAAAAGESVPNQDGAGIVDAVGEGIAGFAWGDRVWLAISAWQRPASGTAQEFTITLADRAFPLPDEVTFDVGASLGVPAVTAHRALTVSEDGPARLHPGALAGKTVLVAGGAGAVGHAAIQLARWAGATVITTVSSADKGALAEAAGAHHVVNYRETDAAERIRAIAPGGVDLVVEVAAGANAELDQAVTHERSTIASYGNDGGAPVTIDFGRAIMHNLRYQFVLIYTMGARAWAAAGEDVTAAARDGALVIGDGAGLPVHRYPLEQTAAAHDAVEAGTVGKVLIDVASR</sequence>
<feature type="domain" description="Enoyl reductase (ER)" evidence="2">
    <location>
        <begin position="59"/>
        <end position="386"/>
    </location>
</feature>
<dbReference type="InterPro" id="IPR051603">
    <property type="entry name" value="Zinc-ADH_QOR/CCCR"/>
</dbReference>
<dbReference type="Pfam" id="PF08240">
    <property type="entry name" value="ADH_N"/>
    <property type="match status" value="1"/>
</dbReference>
<evidence type="ECO:0000256" key="1">
    <source>
        <dbReference type="ARBA" id="ARBA00022857"/>
    </source>
</evidence>
<dbReference type="SUPFAM" id="SSF50129">
    <property type="entry name" value="GroES-like"/>
    <property type="match status" value="1"/>
</dbReference>
<keyword evidence="1" id="KW-0521">NADP</keyword>
<dbReference type="InterPro" id="IPR013154">
    <property type="entry name" value="ADH-like_N"/>
</dbReference>
<dbReference type="GO" id="GO:0005829">
    <property type="term" value="C:cytosol"/>
    <property type="evidence" value="ECO:0007669"/>
    <property type="project" value="TreeGrafter"/>
</dbReference>
<evidence type="ECO:0000313" key="3">
    <source>
        <dbReference type="EMBL" id="GGJ89125.1"/>
    </source>
</evidence>
<dbReference type="Proteomes" id="UP000636956">
    <property type="component" value="Unassembled WGS sequence"/>
</dbReference>
<dbReference type="InterPro" id="IPR013149">
    <property type="entry name" value="ADH-like_C"/>
</dbReference>
<dbReference type="CDD" id="cd08253">
    <property type="entry name" value="zeta_crystallin"/>
    <property type="match status" value="1"/>
</dbReference>